<protein>
    <submittedName>
        <fullName evidence="4">L,D-transpeptidase family protein</fullName>
    </submittedName>
</protein>
<dbReference type="Pfam" id="PF03734">
    <property type="entry name" value="YkuD"/>
    <property type="match status" value="1"/>
</dbReference>
<name>A0ABV8HL44_9ACTN</name>
<dbReference type="EMBL" id="JBHSBB010000006">
    <property type="protein sequence ID" value="MFC4030961.1"/>
    <property type="molecule type" value="Genomic_DNA"/>
</dbReference>
<sequence length="298" mass="30990">MTEHFPDAFERGNDTRGRHRHRRPRRGRKRPVVMATAGAVGLVVVGASYLVVGRHGGTAVADDGRHGAVASSSSTSSSSATVPTGVAAKAAPADTPALVEQLPTVIPGLGPKTRAEIPAASHQVLVASGKAKNSPDAEVTLWSRTTDGRWRPGATWPAHNALDGWTSSHHAGDLHSPIGVFTLHDAGGFDADPGSKLPYHHSSEFQAGGVGFDGETLDDAFDYVIAIDYNRVPGTSPLDGTQPLGAARGGGIWVHVDHGGPTHGCVSVPASRMVELLRTLLPADHPVIVMGDHTSLAT</sequence>
<feature type="compositionally biased region" description="Low complexity" evidence="1">
    <location>
        <begin position="68"/>
        <end position="81"/>
    </location>
</feature>
<accession>A0ABV8HL44</accession>
<gene>
    <name evidence="4" type="ORF">ACFO3J_05700</name>
</gene>
<dbReference type="Proteomes" id="UP001595765">
    <property type="component" value="Unassembled WGS sequence"/>
</dbReference>
<dbReference type="InterPro" id="IPR005490">
    <property type="entry name" value="LD_TPept_cat_dom"/>
</dbReference>
<evidence type="ECO:0000313" key="4">
    <source>
        <dbReference type="EMBL" id="MFC4030961.1"/>
    </source>
</evidence>
<proteinExistence type="predicted"/>
<comment type="caution">
    <text evidence="4">The sequence shown here is derived from an EMBL/GenBank/DDBJ whole genome shotgun (WGS) entry which is preliminary data.</text>
</comment>
<evidence type="ECO:0000256" key="1">
    <source>
        <dbReference type="SAM" id="MobiDB-lite"/>
    </source>
</evidence>
<dbReference type="RefSeq" id="WP_386426710.1">
    <property type="nucleotide sequence ID" value="NZ_JBHSBB010000006.1"/>
</dbReference>
<reference evidence="5" key="1">
    <citation type="journal article" date="2019" name="Int. J. Syst. Evol. Microbiol.">
        <title>The Global Catalogue of Microorganisms (GCM) 10K type strain sequencing project: providing services to taxonomists for standard genome sequencing and annotation.</title>
        <authorList>
            <consortium name="The Broad Institute Genomics Platform"/>
            <consortium name="The Broad Institute Genome Sequencing Center for Infectious Disease"/>
            <person name="Wu L."/>
            <person name="Ma J."/>
        </authorList>
    </citation>
    <scope>NUCLEOTIDE SEQUENCE [LARGE SCALE GENOMIC DNA]</scope>
    <source>
        <strain evidence="5">CGMCC 4.7237</strain>
    </source>
</reference>
<evidence type="ECO:0000259" key="3">
    <source>
        <dbReference type="Pfam" id="PF03734"/>
    </source>
</evidence>
<keyword evidence="2" id="KW-0472">Membrane</keyword>
<dbReference type="PANTHER" id="PTHR38589">
    <property type="entry name" value="BLR0621 PROTEIN"/>
    <property type="match status" value="1"/>
</dbReference>
<evidence type="ECO:0000313" key="5">
    <source>
        <dbReference type="Proteomes" id="UP001595765"/>
    </source>
</evidence>
<dbReference type="PANTHER" id="PTHR38589:SF1">
    <property type="entry name" value="BLR0621 PROTEIN"/>
    <property type="match status" value="1"/>
</dbReference>
<feature type="domain" description="L,D-TPase catalytic" evidence="3">
    <location>
        <begin position="171"/>
        <end position="289"/>
    </location>
</feature>
<feature type="compositionally biased region" description="Basic and acidic residues" evidence="1">
    <location>
        <begin position="1"/>
        <end position="16"/>
    </location>
</feature>
<feature type="compositionally biased region" description="Basic residues" evidence="1">
    <location>
        <begin position="17"/>
        <end position="31"/>
    </location>
</feature>
<organism evidence="4 5">
    <name type="scientific">Streptomyces polygonati</name>
    <dbReference type="NCBI Taxonomy" id="1617087"/>
    <lineage>
        <taxon>Bacteria</taxon>
        <taxon>Bacillati</taxon>
        <taxon>Actinomycetota</taxon>
        <taxon>Actinomycetes</taxon>
        <taxon>Kitasatosporales</taxon>
        <taxon>Streptomycetaceae</taxon>
        <taxon>Streptomyces</taxon>
    </lineage>
</organism>
<feature type="region of interest" description="Disordered" evidence="1">
    <location>
        <begin position="1"/>
        <end position="31"/>
    </location>
</feature>
<keyword evidence="2" id="KW-0812">Transmembrane</keyword>
<feature type="transmembrane region" description="Helical" evidence="2">
    <location>
        <begin position="32"/>
        <end position="52"/>
    </location>
</feature>
<evidence type="ECO:0000256" key="2">
    <source>
        <dbReference type="SAM" id="Phobius"/>
    </source>
</evidence>
<keyword evidence="5" id="KW-1185">Reference proteome</keyword>
<feature type="region of interest" description="Disordered" evidence="1">
    <location>
        <begin position="59"/>
        <end position="81"/>
    </location>
</feature>
<keyword evidence="2" id="KW-1133">Transmembrane helix</keyword>